<dbReference type="InterPro" id="IPR001638">
    <property type="entry name" value="Solute-binding_3/MltF_N"/>
</dbReference>
<dbReference type="PRINTS" id="PR00169">
    <property type="entry name" value="KCHANNEL"/>
</dbReference>
<gene>
    <name evidence="11" type="ORF">RM539_11285</name>
</gene>
<evidence type="ECO:0000256" key="7">
    <source>
        <dbReference type="ARBA" id="ARBA00023303"/>
    </source>
</evidence>
<feature type="transmembrane region" description="Helical" evidence="8">
    <location>
        <begin position="141"/>
        <end position="162"/>
    </location>
</feature>
<evidence type="ECO:0000256" key="6">
    <source>
        <dbReference type="ARBA" id="ARBA00023136"/>
    </source>
</evidence>
<evidence type="ECO:0000313" key="11">
    <source>
        <dbReference type="EMBL" id="MDT0677166.1"/>
    </source>
</evidence>
<dbReference type="PANTHER" id="PTHR11537">
    <property type="entry name" value="VOLTAGE-GATED POTASSIUM CHANNEL"/>
    <property type="match status" value="1"/>
</dbReference>
<dbReference type="Gene3D" id="3.40.190.10">
    <property type="entry name" value="Periplasmic binding protein-like II"/>
    <property type="match status" value="2"/>
</dbReference>
<keyword evidence="2" id="KW-0813">Transport</keyword>
<feature type="domain" description="Solute-binding protein family 3/N-terminal" evidence="10">
    <location>
        <begin position="34"/>
        <end position="361"/>
    </location>
</feature>
<evidence type="ECO:0000256" key="2">
    <source>
        <dbReference type="ARBA" id="ARBA00022448"/>
    </source>
</evidence>
<dbReference type="SUPFAM" id="SSF53850">
    <property type="entry name" value="Periplasmic binding protein-like II"/>
    <property type="match status" value="1"/>
</dbReference>
<evidence type="ECO:0000256" key="5">
    <source>
        <dbReference type="ARBA" id="ARBA00023065"/>
    </source>
</evidence>
<comment type="caution">
    <text evidence="11">The sequence shown here is derived from an EMBL/GenBank/DDBJ whole genome shotgun (WGS) entry which is preliminary data.</text>
</comment>
<evidence type="ECO:0000256" key="1">
    <source>
        <dbReference type="ARBA" id="ARBA00004141"/>
    </source>
</evidence>
<reference evidence="11 12" key="1">
    <citation type="submission" date="2023-09" db="EMBL/GenBank/DDBJ databases">
        <authorList>
            <person name="Rey-Velasco X."/>
        </authorList>
    </citation>
    <scope>NUCLEOTIDE SEQUENCE [LARGE SCALE GENOMIC DNA]</scope>
    <source>
        <strain evidence="11 12">F117</strain>
    </source>
</reference>
<feature type="transmembrane region" description="Helical" evidence="8">
    <location>
        <begin position="177"/>
        <end position="197"/>
    </location>
</feature>
<feature type="signal peptide" evidence="9">
    <location>
        <begin position="1"/>
        <end position="22"/>
    </location>
</feature>
<evidence type="ECO:0000259" key="10">
    <source>
        <dbReference type="SMART" id="SM00062"/>
    </source>
</evidence>
<feature type="transmembrane region" description="Helical" evidence="8">
    <location>
        <begin position="209"/>
        <end position="233"/>
    </location>
</feature>
<dbReference type="EMBL" id="JAVRHK010000007">
    <property type="protein sequence ID" value="MDT0677166.1"/>
    <property type="molecule type" value="Genomic_DNA"/>
</dbReference>
<sequence length="364" mass="40425">MQKSLVFLGVFLTFIFSSGSYAQSDSIPQPNGNQLVVGVFSQPPYMISDDNGNWDGISIRLWRAVADRMDLNYKLKEIANDSAVSVLIQQKADIVLLQDVTVAAEEKIDFTHIYHKAELGIAAAQSMQLTSILKAFFNQRFWYITGMLSVLLLIVGTIIYFIERKSNEDNFGGERSIARGIGSGFWWAGVTMTTIGYGDKSPVTFWGRAVALIWMLVAMAVTAVLTASLVSAVMGNSSGKISIPGDLRSMKMVAVEGSSAANYLQHERIPFKASSNISEALKIVKNQDADAVLHSLPVMRYTINNDPDLGLRVQPVNVNPHYYAFGLSQQDSLRESLNRTVLQVINSTLWQQELDRYIPEKKKR</sequence>
<comment type="subcellular location">
    <subcellularLocation>
        <location evidence="1">Membrane</location>
        <topology evidence="1">Multi-pass membrane protein</topology>
    </subcellularLocation>
</comment>
<dbReference type="InterPro" id="IPR013099">
    <property type="entry name" value="K_chnl_dom"/>
</dbReference>
<keyword evidence="9" id="KW-0732">Signal</keyword>
<keyword evidence="3 8" id="KW-0812">Transmembrane</keyword>
<dbReference type="Gene3D" id="1.10.287.70">
    <property type="match status" value="1"/>
</dbReference>
<keyword evidence="5" id="KW-0406">Ion transport</keyword>
<dbReference type="Pfam" id="PF00497">
    <property type="entry name" value="SBP_bac_3"/>
    <property type="match status" value="1"/>
</dbReference>
<dbReference type="PANTHER" id="PTHR11537:SF252">
    <property type="entry name" value="POTASSIUM VOLTAGE-GATED CHANNEL PROTEIN SHAW"/>
    <property type="match status" value="1"/>
</dbReference>
<evidence type="ECO:0000256" key="9">
    <source>
        <dbReference type="SAM" id="SignalP"/>
    </source>
</evidence>
<proteinExistence type="predicted"/>
<evidence type="ECO:0000256" key="8">
    <source>
        <dbReference type="SAM" id="Phobius"/>
    </source>
</evidence>
<accession>A0ABU3D6V9</accession>
<keyword evidence="4 8" id="KW-1133">Transmembrane helix</keyword>
<dbReference type="SUPFAM" id="SSF81324">
    <property type="entry name" value="Voltage-gated potassium channels"/>
    <property type="match status" value="1"/>
</dbReference>
<keyword evidence="7" id="KW-0407">Ion channel</keyword>
<feature type="chain" id="PRO_5046785881" evidence="9">
    <location>
        <begin position="23"/>
        <end position="364"/>
    </location>
</feature>
<organism evidence="11 12">
    <name type="scientific">Autumnicola musiva</name>
    <dbReference type="NCBI Taxonomy" id="3075589"/>
    <lineage>
        <taxon>Bacteria</taxon>
        <taxon>Pseudomonadati</taxon>
        <taxon>Bacteroidota</taxon>
        <taxon>Flavobacteriia</taxon>
        <taxon>Flavobacteriales</taxon>
        <taxon>Flavobacteriaceae</taxon>
        <taxon>Autumnicola</taxon>
    </lineage>
</organism>
<protein>
    <submittedName>
        <fullName evidence="11">Transporter substrate-binding domain-containing protein</fullName>
    </submittedName>
</protein>
<keyword evidence="12" id="KW-1185">Reference proteome</keyword>
<dbReference type="InterPro" id="IPR028325">
    <property type="entry name" value="VG_K_chnl"/>
</dbReference>
<dbReference type="Proteomes" id="UP001262582">
    <property type="component" value="Unassembled WGS sequence"/>
</dbReference>
<dbReference type="SMART" id="SM00062">
    <property type="entry name" value="PBPb"/>
    <property type="match status" value="1"/>
</dbReference>
<evidence type="ECO:0000256" key="4">
    <source>
        <dbReference type="ARBA" id="ARBA00022989"/>
    </source>
</evidence>
<dbReference type="RefSeq" id="WP_311503503.1">
    <property type="nucleotide sequence ID" value="NZ_JAVRHK010000007.1"/>
</dbReference>
<dbReference type="Pfam" id="PF07885">
    <property type="entry name" value="Ion_trans_2"/>
    <property type="match status" value="1"/>
</dbReference>
<keyword evidence="6 8" id="KW-0472">Membrane</keyword>
<name>A0ABU3D6V9_9FLAO</name>
<evidence type="ECO:0000313" key="12">
    <source>
        <dbReference type="Proteomes" id="UP001262582"/>
    </source>
</evidence>
<evidence type="ECO:0000256" key="3">
    <source>
        <dbReference type="ARBA" id="ARBA00022692"/>
    </source>
</evidence>